<feature type="compositionally biased region" description="Basic and acidic residues" evidence="11">
    <location>
        <begin position="478"/>
        <end position="501"/>
    </location>
</feature>
<dbReference type="GO" id="GO:0046872">
    <property type="term" value="F:metal ion binding"/>
    <property type="evidence" value="ECO:0007669"/>
    <property type="project" value="UniProtKB-UniRule"/>
</dbReference>
<evidence type="ECO:0000256" key="2">
    <source>
        <dbReference type="ARBA" id="ARBA00022485"/>
    </source>
</evidence>
<dbReference type="Pfam" id="PF26466">
    <property type="entry name" value="DNA_primase_lrg_N"/>
    <property type="match status" value="1"/>
</dbReference>
<evidence type="ECO:0000256" key="8">
    <source>
        <dbReference type="ARBA" id="ARBA00023125"/>
    </source>
</evidence>
<keyword evidence="6 9" id="KW-0408">Iron</keyword>
<organism evidence="13 14">
    <name type="scientific">Neolentinus lepideus HHB14362 ss-1</name>
    <dbReference type="NCBI Taxonomy" id="1314782"/>
    <lineage>
        <taxon>Eukaryota</taxon>
        <taxon>Fungi</taxon>
        <taxon>Dikarya</taxon>
        <taxon>Basidiomycota</taxon>
        <taxon>Agaricomycotina</taxon>
        <taxon>Agaricomycetes</taxon>
        <taxon>Gloeophyllales</taxon>
        <taxon>Gloeophyllaceae</taxon>
        <taxon>Neolentinus</taxon>
    </lineage>
</organism>
<dbReference type="GO" id="GO:0051539">
    <property type="term" value="F:4 iron, 4 sulfur cluster binding"/>
    <property type="evidence" value="ECO:0007669"/>
    <property type="project" value="UniProtKB-UniRule"/>
</dbReference>
<feature type="domain" description="DNA primase large subunit C-terminal" evidence="12">
    <location>
        <begin position="296"/>
        <end position="475"/>
    </location>
</feature>
<keyword evidence="5 9" id="KW-0479">Metal-binding</keyword>
<dbReference type="GO" id="GO:0006269">
    <property type="term" value="P:DNA replication, synthesis of primer"/>
    <property type="evidence" value="ECO:0007669"/>
    <property type="project" value="UniProtKB-KW"/>
</dbReference>
<comment type="similarity">
    <text evidence="1 9">Belongs to the eukaryotic-type primase large subunit family.</text>
</comment>
<evidence type="ECO:0000256" key="4">
    <source>
        <dbReference type="ARBA" id="ARBA00022705"/>
    </source>
</evidence>
<reference evidence="13 14" key="1">
    <citation type="journal article" date="2016" name="Mol. Biol. Evol.">
        <title>Comparative Genomics of Early-Diverging Mushroom-Forming Fungi Provides Insights into the Origins of Lignocellulose Decay Capabilities.</title>
        <authorList>
            <person name="Nagy L.G."/>
            <person name="Riley R."/>
            <person name="Tritt A."/>
            <person name="Adam C."/>
            <person name="Daum C."/>
            <person name="Floudas D."/>
            <person name="Sun H."/>
            <person name="Yadav J.S."/>
            <person name="Pangilinan J."/>
            <person name="Larsson K.H."/>
            <person name="Matsuura K."/>
            <person name="Barry K."/>
            <person name="Labutti K."/>
            <person name="Kuo R."/>
            <person name="Ohm R.A."/>
            <person name="Bhattacharya S.S."/>
            <person name="Shirouzu T."/>
            <person name="Yoshinaga Y."/>
            <person name="Martin F.M."/>
            <person name="Grigoriev I.V."/>
            <person name="Hibbett D.S."/>
        </authorList>
    </citation>
    <scope>NUCLEOTIDE SEQUENCE [LARGE SCALE GENOMIC DNA]</scope>
    <source>
        <strain evidence="13 14">HHB14362 ss-1</strain>
    </source>
</reference>
<name>A0A165T8V8_9AGAM</name>
<evidence type="ECO:0000313" key="14">
    <source>
        <dbReference type="Proteomes" id="UP000076761"/>
    </source>
</evidence>
<dbReference type="Pfam" id="PF04104">
    <property type="entry name" value="DNA_primase_lrg"/>
    <property type="match status" value="1"/>
</dbReference>
<comment type="function">
    <text evidence="9">DNA primase is the polymerase that synthesizes small RNA primers for the Okazaki fragments made during discontinuous DNA replication.</text>
</comment>
<keyword evidence="2 9" id="KW-0004">4Fe-4S</keyword>
<proteinExistence type="inferred from homology"/>
<comment type="cofactor">
    <cofactor evidence="9">
        <name>[4Fe-4S] cluster</name>
        <dbReference type="ChEBI" id="CHEBI:49883"/>
    </cofactor>
    <text evidence="9">Binds 1 [4Fe-4S] cluster.</text>
</comment>
<dbReference type="InParanoid" id="A0A165T8V8"/>
<evidence type="ECO:0000256" key="11">
    <source>
        <dbReference type="SAM" id="MobiDB-lite"/>
    </source>
</evidence>
<protein>
    <recommendedName>
        <fullName evidence="9">DNA primase large subunit</fullName>
    </recommendedName>
</protein>
<sequence length="501" mass="57612">MFNAGKRTTSTPLKHAPAEVQLHSTAPYPHRLNFYDVPPLFDVTLEEFESAALARLRILAEIESSFVRNRSYDELKSVTDAQCKKYLTLNANSASTQDLQGERRRDHVGHFVLRLAFCRSEELRRRFVKAEMMLFRVRWDTDDTREREGFLESRDFDWTPVDDKEKEAYKEELMAVPSNIRTQYSEGQFKKDKYHKVRWTRVPDLVEKRRVFLKGGWAYVHERESSSMVFQEFQINLEKALDMTAKALPRLDEDTRLIPILDNLSQGFLAGVPSEWLSSSSSGAEGSGVKAEEIDDLAKKHFPMCMRNLHESLMRDRHLKHMGRLQYGLFLKVLGVSIDEAIAFWRRSFSNITDDKFNKEYRYNIRHSYGLEGRRANYPAKSCQQILMQDQPGSAESHGCPYRHFSEDNLQSALLASYSAHGFTASDLPEIMHTVRAGHYHVACTRVFEITHARSGVKKGEGVGGGESITHPNQYAARSRELEKARQEKAESDRDAMLVDG</sequence>
<dbReference type="PANTHER" id="PTHR10537:SF3">
    <property type="entry name" value="DNA PRIMASE LARGE SUBUNIT"/>
    <property type="match status" value="1"/>
</dbReference>
<evidence type="ECO:0000256" key="6">
    <source>
        <dbReference type="ARBA" id="ARBA00023004"/>
    </source>
</evidence>
<dbReference type="CDD" id="cd07322">
    <property type="entry name" value="PriL_PriS_Eukaryotic"/>
    <property type="match status" value="1"/>
</dbReference>
<dbReference type="EMBL" id="KV425567">
    <property type="protein sequence ID" value="KZT26315.1"/>
    <property type="molecule type" value="Genomic_DNA"/>
</dbReference>
<evidence type="ECO:0000256" key="1">
    <source>
        <dbReference type="ARBA" id="ARBA00010564"/>
    </source>
</evidence>
<keyword evidence="8 9" id="KW-0238">DNA-binding</keyword>
<keyword evidence="14" id="KW-1185">Reference proteome</keyword>
<feature type="binding site" evidence="10">
    <location>
        <position position="383"/>
    </location>
    <ligand>
        <name>[4Fe-4S] cluster</name>
        <dbReference type="ChEBI" id="CHEBI:49883"/>
    </ligand>
</feature>
<dbReference type="FunCoup" id="A0A165T8V8">
    <property type="interactions" value="409"/>
</dbReference>
<dbReference type="AlphaFoldDB" id="A0A165T8V8"/>
<dbReference type="Proteomes" id="UP000076761">
    <property type="component" value="Unassembled WGS sequence"/>
</dbReference>
<keyword evidence="7 9" id="KW-0411">Iron-sulfur</keyword>
<dbReference type="PANTHER" id="PTHR10537">
    <property type="entry name" value="DNA PRIMASE LARGE SUBUNIT"/>
    <property type="match status" value="1"/>
</dbReference>
<keyword evidence="3 9" id="KW-0639">Primosome</keyword>
<evidence type="ECO:0000256" key="5">
    <source>
        <dbReference type="ARBA" id="ARBA00022723"/>
    </source>
</evidence>
<dbReference type="InterPro" id="IPR016558">
    <property type="entry name" value="DNA_primase_lsu_euk"/>
</dbReference>
<dbReference type="GO" id="GO:0003677">
    <property type="term" value="F:DNA binding"/>
    <property type="evidence" value="ECO:0007669"/>
    <property type="project" value="UniProtKB-UniRule"/>
</dbReference>
<dbReference type="InterPro" id="IPR058560">
    <property type="entry name" value="DNA_primase_C"/>
</dbReference>
<evidence type="ECO:0000256" key="3">
    <source>
        <dbReference type="ARBA" id="ARBA00022515"/>
    </source>
</evidence>
<evidence type="ECO:0000256" key="10">
    <source>
        <dbReference type="PIRSR" id="PIRSR009449-1"/>
    </source>
</evidence>
<evidence type="ECO:0000313" key="13">
    <source>
        <dbReference type="EMBL" id="KZT26315.1"/>
    </source>
</evidence>
<feature type="binding site" evidence="10">
    <location>
        <position position="444"/>
    </location>
    <ligand>
        <name>[4Fe-4S] cluster</name>
        <dbReference type="ChEBI" id="CHEBI:49883"/>
    </ligand>
</feature>
<feature type="binding site" evidence="10">
    <location>
        <position position="400"/>
    </location>
    <ligand>
        <name>[4Fe-4S] cluster</name>
        <dbReference type="ChEBI" id="CHEBI:49883"/>
    </ligand>
</feature>
<accession>A0A165T8V8</accession>
<dbReference type="PIRSF" id="PIRSF009449">
    <property type="entry name" value="DNA_primase_large_subunit"/>
    <property type="match status" value="1"/>
</dbReference>
<dbReference type="InterPro" id="IPR007238">
    <property type="entry name" value="DNA_primase_lsu_euk/arc"/>
</dbReference>
<feature type="region of interest" description="Disordered" evidence="11">
    <location>
        <begin position="457"/>
        <end position="501"/>
    </location>
</feature>
<gene>
    <name evidence="13" type="ORF">NEOLEDRAFT_1132357</name>
</gene>
<evidence type="ECO:0000256" key="7">
    <source>
        <dbReference type="ARBA" id="ARBA00023014"/>
    </source>
</evidence>
<evidence type="ECO:0000259" key="12">
    <source>
        <dbReference type="Pfam" id="PF04104"/>
    </source>
</evidence>
<dbReference type="GO" id="GO:0006270">
    <property type="term" value="P:DNA replication initiation"/>
    <property type="evidence" value="ECO:0007669"/>
    <property type="project" value="TreeGrafter"/>
</dbReference>
<dbReference type="OrthoDB" id="421393at2759"/>
<dbReference type="STRING" id="1314782.A0A165T8V8"/>
<dbReference type="GO" id="GO:0005658">
    <property type="term" value="C:alpha DNA polymerase:primase complex"/>
    <property type="evidence" value="ECO:0007669"/>
    <property type="project" value="TreeGrafter"/>
</dbReference>
<evidence type="ECO:0000256" key="9">
    <source>
        <dbReference type="PIRNR" id="PIRNR009449"/>
    </source>
</evidence>
<keyword evidence="4 9" id="KW-0235">DNA replication</keyword>
<feature type="binding site" evidence="10">
    <location>
        <position position="305"/>
    </location>
    <ligand>
        <name>[4Fe-4S] cluster</name>
        <dbReference type="ChEBI" id="CHEBI:49883"/>
    </ligand>
</feature>
<dbReference type="Gene3D" id="1.20.930.80">
    <property type="match status" value="1"/>
</dbReference>